<dbReference type="FunFam" id="3.40.50.300:FF:001368">
    <property type="entry name" value="Midasin"/>
    <property type="match status" value="1"/>
</dbReference>
<dbReference type="Gene3D" id="3.40.50.300">
    <property type="entry name" value="P-loop containing nucleotide triphosphate hydrolases"/>
    <property type="match status" value="6"/>
</dbReference>
<evidence type="ECO:0000313" key="13">
    <source>
        <dbReference type="Proteomes" id="UP000789342"/>
    </source>
</evidence>
<dbReference type="GO" id="GO:0000055">
    <property type="term" value="P:ribosomal large subunit export from nucleus"/>
    <property type="evidence" value="ECO:0007669"/>
    <property type="project" value="TreeGrafter"/>
</dbReference>
<feature type="compositionally biased region" description="Polar residues" evidence="10">
    <location>
        <begin position="4843"/>
        <end position="4876"/>
    </location>
</feature>
<comment type="function">
    <text evidence="9">Nuclear chaperone required for maturation and nuclear export of pre-60S ribosome subunits.</text>
</comment>
<protein>
    <recommendedName>
        <fullName evidence="4 9">Midasin</fullName>
    </recommendedName>
</protein>
<feature type="compositionally biased region" description="Basic and acidic residues" evidence="10">
    <location>
        <begin position="4631"/>
        <end position="4653"/>
    </location>
</feature>
<proteinExistence type="inferred from homology"/>
<evidence type="ECO:0000256" key="4">
    <source>
        <dbReference type="ARBA" id="ARBA00017143"/>
    </source>
</evidence>
<evidence type="ECO:0000256" key="9">
    <source>
        <dbReference type="PIRNR" id="PIRNR010340"/>
    </source>
</evidence>
<dbReference type="GO" id="GO:0000027">
    <property type="term" value="P:ribosomal large subunit assembly"/>
    <property type="evidence" value="ECO:0007669"/>
    <property type="project" value="InterPro"/>
</dbReference>
<dbReference type="FunFam" id="3.40.50.300:FF:000142">
    <property type="entry name" value="Midasin"/>
    <property type="match status" value="1"/>
</dbReference>
<dbReference type="InterPro" id="IPR025662">
    <property type="entry name" value="Sigma_54_int_dom_ATP-bd_1"/>
</dbReference>
<dbReference type="PIRSF" id="PIRSF010340">
    <property type="entry name" value="Midasin"/>
    <property type="match status" value="1"/>
</dbReference>
<feature type="compositionally biased region" description="Acidic residues" evidence="10">
    <location>
        <begin position="4585"/>
        <end position="4595"/>
    </location>
</feature>
<dbReference type="PROSITE" id="PS00675">
    <property type="entry name" value="SIGMA54_INTERACT_1"/>
    <property type="match status" value="1"/>
</dbReference>
<feature type="compositionally biased region" description="Basic and acidic residues" evidence="10">
    <location>
        <begin position="4929"/>
        <end position="4940"/>
    </location>
</feature>
<dbReference type="GO" id="GO:0005730">
    <property type="term" value="C:nucleolus"/>
    <property type="evidence" value="ECO:0007669"/>
    <property type="project" value="UniProtKB-SubCell"/>
</dbReference>
<dbReference type="OrthoDB" id="5186at2759"/>
<gene>
    <name evidence="12" type="ORF">AMORRO_LOCUS78</name>
</gene>
<evidence type="ECO:0000256" key="6">
    <source>
        <dbReference type="ARBA" id="ARBA00022840"/>
    </source>
</evidence>
<sequence length="5421" mass="625437">MDVQKACKELLSKIEQIFLAKSLPYSFNGIKEHVDFLNSLFNGDFPQNNHKILNVISELLLHPPLTLPISELFRPVLIDLTSRWLYPDDAYHTNNSAVFRVESVALAFSQLLPLAPQLLSVSVSFFSRSPSLLLRLDSIGKSSETEEMEAFCSPDVMDIKCLLMIAYRLLRFSERTFVPLWNWSSLFQLLTNSDNSIRYLTVLCISIVFNMSDAQREIAYRIWVGPKEERILIDWEDTGTFDIRMLTLLEHGSLIRKQLHLTKDNCDDLSRSTPLEFEEFSKLTANISGILLPRSIQSVNMDNLENKPRLMMTETTQNNLNAICLAISMGSPVLLEGVTGSGKTALVEEIAISTGHYEGLLKIHLGEQTDSKTLLGTYVSTSTSALFHWQPGVLTTAVREGRWVLIEDIDLAPVDVLSVLLPLLETSQLFIPNRGERIEAKQGFQLFATRSLLQKKDEYFSRHPTTDMSIGNTLWTKIRIKPMSSDELKYVIGKKFPPLHSLVTDLTNVFTSITSIYQDKTLFPSNIARAISSRDLMKWCERIDSILNLKDSVGNYIDGLSSKVREEIFREAADSFCAFISDYSVWTRVLELLGEKLGITNQWIELYASSFIPNISISVNVIIIGRSHLVPNNRKKRNSLKRGAQKNHFTDTGHALRLLEQISVCVQLCEPVLLVGETGTGKTSVVQHLADLMNQNLIVVNLSQHSDISDLLGGFKPVDANLIAAPLKEEFDKLFEKTFSVRRNPSFLQTVNKMYVKKRYNKFVSLLRQAIGLAEQKFNSEQDQHFEMEIEYENQDKEIQKNPRKLTNPELRNRWKMFESSVREFEIQQDRMRNKLIFAYIEGSLVKAVIKGDWILLDEINLASTETLECLSGLLQDSKSSLLLTERGDSKPISRHPNFRIFACMNPATDVGKRDLPPGLRSRFSEFYVHPPDNNRDDLLSIVRKYLAGCIHGDEQACVDIVEFYLSIKDLMRQYMLSDGSNQIPHFSMRTLTRALMFVSHIAPIYGLRRSMYESFCMTFLTQLNKESEMRARDLLQKYLLGGVKNPLALLSQIPRAPTDGKYLQFGHFWLKKGDFQPEEVSNYILTPSVNKNLENLSRVVMSNRFPVLLQGPTSAGKTSMIHYLAKLTGHRFVRINNHEHTDLQEYLGTYVSNSEGKLEFQEGILVESVRKGYWLVLDELNLAPTDVLEALNRLLDDNRELLIPETQEVIKPHKDFMLFATQNPPGLYAGRKVLSRAFRSRFVELHFDDIPESELETILSERCRIAPSYCKRMVQTYKQLMERRQRTRIFEQKHGFITLRDLFRWAERGAIGYQELAENGYMLLAERVRRPDEKLVVKEVLENVMKVTIEEQKMYDRFQSEFSKFRQNDIIWTKAMKRLFTLVFQCLKFNEPVLLVGDTGCGKTFVCQMLTKAMNTELVTVNCHHSTETADLLGGQRPLRNRGFFNFKLKCDLIEYLRKNDIFRETLEELDLPELIELLERDYREYKAEDLSKLEENDELMSLLLRCRQSRKLFEWCDGPLIQAMKKGTFFLLDEISLADDSVIERINSVLEPHRTLVLPEKGVGSVEELVANRGFQFLATMNPGGDYGKKELSPALRNRFTEIWVPSVSDRDDLLQIIDAQLIHPAFEGYACHILDFINWFTSITGFRHVISIRDILSWVQFMNISVEFLGPKESFIHGGCLTLLDGLGSSTSQAFLSGHHLKNIRIKCLEKLKDLSRDSDHFDNSKYDVRTRNIYSAEMHFGIYPFFISRGLETQNFSFNFQAPTTAENAIRILRAMQVRKPILLEGSPGVGKTSLVTALAAASGHRLVRINLSDQTDLMDLFGSDFPVEGGRSGEFAWCDAPFLKAMQNGDWVLLDELNLASQSVLEGLNSCLDHRGTVYIPELDKEFHCAQEFRVFGAQNPFHQGGGRKGLPKSFINRFTQVYIEELTQDDVLLICVNSFPRMDIKTLKSMIEFNTRMYEDTMIKCLYGRNGAPWEFNLRDILRWLELLAEDYERGIYSLPHQFLDLVYLMRMRTSNDRDRVISTFNEIFDNSYHQPRNPSYHINPDFVQIGYSILRRRDNTHKRSLANSLHILQSHLLSLQSLMKCVEMNWMAILTGPEATGKTSLVRLLAELTGNKLEEFSMNSTVDTTELLGGFEQVDLSRHRQIVINELIDVSDEVSKSLLIRSIPLHGDFQILQAVTQFGHLTFTLKNYQKFNNFNQANSSIMDFNLIDQLLTLLDQTIRDFNLPSKNSLQSLSEKIKKLKSMENEIIAGRFEWIDGVLINALLNGHWLLIDNANLCSPSVLDRLNPLLEPNGFLMVNEQGVTDGKTKIIYPHENFRLFMTVDPKNGELSRAMRNRGIEIALLKDESTNIRDLIKISYGLGLHLPCMPEILERFSKTFENFCGTSCHRPSLREYIMFIRFLNERIQRGESTLSATNKVFQLIFEYSEKGNLEENDFGFLKFSSFPDLNVQENNFLHTCSPSNYPFFIGGGFFKDESIIAMISLQGSYLLQLLLKNESNLSEHDLIPNISPEILVAIDYFVEISSQDDLNVRHSWLDFVSSILQSSYFIVHRKQSALEYAKFLLNSVLTHPVATQITELRSRLINSINLDCSLALNKPLDITNIPYFHKIFTDIGSGLLNHDNVDTKLALWKEYSFKTKTFLILKRLTRSEYFESSSYKSASQLKVTKMTIAQQSYIYHQGMLYENQLSHRIIGNIYSLLQKSMQFVKTLIEVGEVLDSDGLSLINDFLDQRDFLWKSLQTNLFIFGDASVNIKLLHEKATKICERYYKEAKPLVNVLKTLTEDMSLTTGIFMINIWKDFHHVTLKKFELFQLEQELSSMAKKFDNIGYNEDFRELKNMIIDAIATLFFIDENPREKTDELLISIKRIPEVIHNKMEVSKVEGDISECSRQDMFVPQNLIMDYWSIIKEMEIIGNLQSIVLNSSSNDYNFGSFIHQLSEWRDWSLKHSSRNPLDFVSHQKILWNYGDGSKDKIKIMLNNTVQDVMFSWHNRLWNNSFDQFFVGERSDTSKNFIKHSGGPSRLFQSVFTECYLNYSNMIQSTSIGNYEICLKQLEEFENRVGSSHMFSKTNRKTINILCLILHFGQILYPFQYLFSSDDWNDIYSNLDIVVKTIRSLLETNGNSNDRLSNAVQSLYSISHALKKVRDSSLLSTFERWFVPVILLMIQLIENYHDFLGKNQYFLITGKSWVLMSLGFISLYIPDYPLDPTTEARTKCKQLQIKQSSLETEIKTRSDIEKCITGNSENSLIEHLKKDLENVRSLYEKERVDLVLRPEDSQINNIFKDIDYICNNVIDEKHIATLTEDLEKGQNTPALDREALFQENTSQFIQRVTTNYPLYRDLLQPICVTLFQLKYGVRLMASPQYKSREIHIFDLVMSLMEMAKLGYPNEHVRLISSPNSIKKIKELLFSASPNEDKWDTYLKYITVVLRCLYHHIAKRGHFVFEDLEIINFFFGETADIYSAAEERMNSLAREKESLYKNKTKTYTDINDDQHDGHEEMFPDFSREFSEFSSDVENIDMDPKIIKNNVSIVNEEIIFEIGELYKHIITDFKYYLVTDIVDRSQLMRKIFWPSFTMARNLTLLSGNLYPEEFDDKFTTTQMLSTFLLKSWLMQGTELENSDRKPFLNDRMYDFYKDENIAEAKKLGIVVRNFQIRIKELLKLWPEHAVLHQLYNICDKISGLELNSPIAKLLTGLEILLQKSEDWESYASRDVSIKSNREEVTELIIRWRQLELTCWPKLLAAQDKYYMQSSLKWWFHLYGCIIRPIYEISRQYNVGEATPIIKDHVTEIVKSLDQFIQSSNFGEFESRLELIRVFYIHLCNHFPTHNPLYDRAANALWNVYKYYSQFRDELRTSLGILRKPIEKELCQFVKIASWKDVNVHALKQSAQKTHRHLSKCIRKYKEILDRSIIDILRVSPNDHPNAQHKEKGQDAHSGSTLFPPPEKWLSDIYPIEPSEKVFELQQTLSKQGPLSPERFININNTFQKFRSYCLNDIFGRNSTCGFYVDDLATEIILRSKALQDETNLAINEENKSSLKNLKLVKKKSLVDLLKELKRVGLHSFPNRKALEKQQNLGEYILQLPRLQPLTDTLKTLVAKYHSTYQLPMEKETILMSEKIDDYYYRIISRINYLRHISASHSKDISSQEARKALGFTEDLLSLIIQERRWFIEFETQYKEFSAFMIQLGDVYSAYKPTSSNSQTHEVVSLNSLHENELRILKEIFDNTLCMLTYSKTIFDIQKQFLRLPENDSIDRDIQSWFGTISTARQEVNDVFERMILMPELAVGKKVVLTTKIIGTLKTHGRTINMFHEFLSQICTRFSEYSHIFSPMRDYINSRSEIFETSDVECETINLDNEVKLILENFTHKVGDLLDCVLINVQNLVKINAQENADVAENDPPHVDHGQMCDNHIRHEHNHISDITKKLNLKSTNEQLGQIYSLLSQFIDNERLNNNKCQTLISYLLQRIFPFMHQYYNVIQYYLTTFLFHQKSLCKLELVLCNSFVTIFEKGFCTPEISEAEDGESGDVDQNLQGTGIGGGEGSKDVSNEIEDEEQVLGTQNEVESKPSEGTDVDKKDGIEMENDFEGTLEDIERSNDNDDQTEDEDSKSDIEEQVGQLDDSDPDVVDEKMWGEDSADKDSGKSLESNKQENLQGDSDIVAKDDSKGGLDDNEQKQQLPKENNDYDIDENEPEDFAGDQLEEYNDQEIQFNDEIPQAETMELPDDMEIDGMEEDLNDLEDGCPDEDFSSEMDLDNSNCEVEKLPEEDVTEGQENIDSPNNPMETEELEELVNTCSNKQGEEGPESETDEMVENEPDEMIENEPDEMIDKTSDQVKNNEEQSLNKSFQENPNNTSKSLSSDQDQVNSEITAENTHGVDGKSGMTTMVPEATPRGGMPQSPENTYDQKKEVEKLPNTTSMDNLNNFDDEKVDKRDTSKIEYPNDEIRDANPHRSLGDALEKWRRRLGMIEKNDSSDLKNEKLDENNDIDKQEDIDEGQAFEYIENDEMTYDLQVMEGTNDERPMDVGDTTSAEDHIYESNDIPVEVKDTNCMKPDELVYDDKTSQEPEDHGKSALFAGKRGMEPDNEEQMVDDSLIIQSQPPLSQLNVESLRQDLEMKLQEWRQSGRSIDAARELWQKYENLTYDLANGLCEQLRLILEPTLATRLKGDYRTGRRLNMKKIIPYIASDFKKDKIWLRRTKPSKRQYQVMIAVDDSKSMCETHSIQLAYETLALISKALSQLEVGDISIVSFGEKVQMLHPFDQPFSSEAGAQVLQQFTFEQKKTYIRSLMETSIALLEHARNNYNGRSQQKELWQLQLIISDGVCEDHDSLKALVRRAIEAQIMVVFIIVDNKSGSDSIVSMNQVKYKSVNGRMTLEMVRYLDSFPFDYYVVLRDVNALSETLADALRQYFSIIGQNSS</sequence>
<dbReference type="InterPro" id="IPR040848">
    <property type="entry name" value="AAA_lid_7"/>
</dbReference>
<evidence type="ECO:0000256" key="1">
    <source>
        <dbReference type="ARBA" id="ARBA00004604"/>
    </source>
</evidence>
<dbReference type="Pfam" id="PF21108">
    <property type="entry name" value="MDN1_4th"/>
    <property type="match status" value="1"/>
</dbReference>
<dbReference type="SMART" id="SM00382">
    <property type="entry name" value="AAA"/>
    <property type="match status" value="5"/>
</dbReference>
<dbReference type="Pfam" id="PF17867">
    <property type="entry name" value="AAA_lid_7"/>
    <property type="match status" value="3"/>
</dbReference>
<comment type="subcellular location">
    <subcellularLocation>
        <location evidence="1">Nucleus</location>
        <location evidence="1">Nucleolus</location>
    </subcellularLocation>
    <subcellularLocation>
        <location evidence="2">Nucleus</location>
        <location evidence="2">Nucleoplasm</location>
    </subcellularLocation>
</comment>
<dbReference type="GO" id="GO:0030687">
    <property type="term" value="C:preribosome, large subunit precursor"/>
    <property type="evidence" value="ECO:0007669"/>
    <property type="project" value="TreeGrafter"/>
</dbReference>
<dbReference type="InterPro" id="IPR036465">
    <property type="entry name" value="vWFA_dom_sf"/>
</dbReference>
<feature type="compositionally biased region" description="Basic and acidic residues" evidence="10">
    <location>
        <begin position="4830"/>
        <end position="4842"/>
    </location>
</feature>
<dbReference type="InterPro" id="IPR041190">
    <property type="entry name" value="Midasin_AAA_lid_5"/>
</dbReference>
<dbReference type="GO" id="GO:0005524">
    <property type="term" value="F:ATP binding"/>
    <property type="evidence" value="ECO:0007669"/>
    <property type="project" value="UniProtKB-KW"/>
</dbReference>
<feature type="compositionally biased region" description="Polar residues" evidence="10">
    <location>
        <begin position="4775"/>
        <end position="4786"/>
    </location>
</feature>
<feature type="domain" description="VWFA" evidence="11">
    <location>
        <begin position="5209"/>
        <end position="5409"/>
    </location>
</feature>
<dbReference type="InterPro" id="IPR048617">
    <property type="entry name" value="MDN1_AAA_lid_4"/>
</dbReference>
<keyword evidence="8 9" id="KW-0539">Nucleus</keyword>
<feature type="compositionally biased region" description="Acidic residues" evidence="10">
    <location>
        <begin position="4688"/>
        <end position="4709"/>
    </location>
</feature>
<dbReference type="SUPFAM" id="SSF52540">
    <property type="entry name" value="P-loop containing nucleoside triphosphate hydrolases"/>
    <property type="match status" value="6"/>
</dbReference>
<name>A0A9N8V523_9GLOM</name>
<feature type="region of interest" description="Disordered" evidence="10">
    <location>
        <begin position="4738"/>
        <end position="4954"/>
    </location>
</feature>
<dbReference type="FunFam" id="3.40.50.300:FF:000582">
    <property type="entry name" value="Midasin"/>
    <property type="match status" value="1"/>
</dbReference>
<dbReference type="InterPro" id="IPR002035">
    <property type="entry name" value="VWF_A"/>
</dbReference>
<dbReference type="FunFam" id="3.40.50.300:FF:001384">
    <property type="entry name" value="Midasin"/>
    <property type="match status" value="1"/>
</dbReference>
<dbReference type="InterPro" id="IPR011704">
    <property type="entry name" value="ATPase_dyneun-rel_AAA"/>
</dbReference>
<dbReference type="GO" id="GO:0016887">
    <property type="term" value="F:ATP hydrolysis activity"/>
    <property type="evidence" value="ECO:0007669"/>
    <property type="project" value="InterPro"/>
</dbReference>
<dbReference type="Proteomes" id="UP000789342">
    <property type="component" value="Unassembled WGS sequence"/>
</dbReference>
<dbReference type="InterPro" id="IPR003593">
    <property type="entry name" value="AAA+_ATPase"/>
</dbReference>
<dbReference type="PROSITE" id="PS50234">
    <property type="entry name" value="VWFA"/>
    <property type="match status" value="1"/>
</dbReference>
<evidence type="ECO:0000256" key="10">
    <source>
        <dbReference type="SAM" id="MobiDB-lite"/>
    </source>
</evidence>
<dbReference type="SUPFAM" id="SSF53300">
    <property type="entry name" value="vWA-like"/>
    <property type="match status" value="1"/>
</dbReference>
<keyword evidence="13" id="KW-1185">Reference proteome</keyword>
<dbReference type="CDD" id="cd01460">
    <property type="entry name" value="vWA_midasin"/>
    <property type="match status" value="1"/>
</dbReference>
<comment type="similarity">
    <text evidence="3 9">Belongs to the midasin family.</text>
</comment>
<feature type="region of interest" description="Disordered" evidence="10">
    <location>
        <begin position="4524"/>
        <end position="4722"/>
    </location>
</feature>
<dbReference type="GO" id="GO:0005654">
    <property type="term" value="C:nucleoplasm"/>
    <property type="evidence" value="ECO:0007669"/>
    <property type="project" value="UniProtKB-SubCell"/>
</dbReference>
<evidence type="ECO:0000256" key="5">
    <source>
        <dbReference type="ARBA" id="ARBA00022741"/>
    </source>
</evidence>
<evidence type="ECO:0000256" key="8">
    <source>
        <dbReference type="ARBA" id="ARBA00023242"/>
    </source>
</evidence>
<dbReference type="EMBL" id="CAJVPV010000014">
    <property type="protein sequence ID" value="CAG8438258.1"/>
    <property type="molecule type" value="Genomic_DNA"/>
</dbReference>
<dbReference type="InterPro" id="IPR027417">
    <property type="entry name" value="P-loop_NTPase"/>
</dbReference>
<dbReference type="Gene3D" id="3.40.50.410">
    <property type="entry name" value="von Willebrand factor, type A domain"/>
    <property type="match status" value="1"/>
</dbReference>
<keyword evidence="6 9" id="KW-0067">ATP-binding</keyword>
<organism evidence="12 13">
    <name type="scientific">Acaulospora morrowiae</name>
    <dbReference type="NCBI Taxonomy" id="94023"/>
    <lineage>
        <taxon>Eukaryota</taxon>
        <taxon>Fungi</taxon>
        <taxon>Fungi incertae sedis</taxon>
        <taxon>Mucoromycota</taxon>
        <taxon>Glomeromycotina</taxon>
        <taxon>Glomeromycetes</taxon>
        <taxon>Diversisporales</taxon>
        <taxon>Acaulosporaceae</taxon>
        <taxon>Acaulospora</taxon>
    </lineage>
</organism>
<dbReference type="Pfam" id="PF17865">
    <property type="entry name" value="AAA_lid_5"/>
    <property type="match status" value="1"/>
</dbReference>
<feature type="region of interest" description="Disordered" evidence="10">
    <location>
        <begin position="4978"/>
        <end position="4997"/>
    </location>
</feature>
<evidence type="ECO:0000259" key="11">
    <source>
        <dbReference type="PROSITE" id="PS50234"/>
    </source>
</evidence>
<keyword evidence="7 9" id="KW-0143">Chaperone</keyword>
<dbReference type="CDD" id="cd00009">
    <property type="entry name" value="AAA"/>
    <property type="match status" value="2"/>
</dbReference>
<reference evidence="12" key="1">
    <citation type="submission" date="2021-06" db="EMBL/GenBank/DDBJ databases">
        <authorList>
            <person name="Kallberg Y."/>
            <person name="Tangrot J."/>
            <person name="Rosling A."/>
        </authorList>
    </citation>
    <scope>NUCLEOTIDE SEQUENCE</scope>
    <source>
        <strain evidence="12">CL551</strain>
    </source>
</reference>
<feature type="compositionally biased region" description="Acidic residues" evidence="10">
    <location>
        <begin position="4738"/>
        <end position="4757"/>
    </location>
</feature>
<dbReference type="Pfam" id="PF07728">
    <property type="entry name" value="AAA_5"/>
    <property type="match status" value="8"/>
</dbReference>
<feature type="compositionally biased region" description="Basic and acidic residues" evidence="10">
    <location>
        <begin position="4663"/>
        <end position="4678"/>
    </location>
</feature>
<evidence type="ECO:0000256" key="7">
    <source>
        <dbReference type="ARBA" id="ARBA00023186"/>
    </source>
</evidence>
<feature type="compositionally biased region" description="Basic and acidic residues" evidence="10">
    <location>
        <begin position="4978"/>
        <end position="4993"/>
    </location>
</feature>
<evidence type="ECO:0000256" key="3">
    <source>
        <dbReference type="ARBA" id="ARBA00007188"/>
    </source>
</evidence>
<evidence type="ECO:0000256" key="2">
    <source>
        <dbReference type="ARBA" id="ARBA00004642"/>
    </source>
</evidence>
<dbReference type="InterPro" id="IPR012099">
    <property type="entry name" value="Midasin"/>
</dbReference>
<evidence type="ECO:0000313" key="12">
    <source>
        <dbReference type="EMBL" id="CAG8438258.1"/>
    </source>
</evidence>
<accession>A0A9N8V523</accession>
<feature type="compositionally biased region" description="Polar residues" evidence="10">
    <location>
        <begin position="4917"/>
        <end position="4927"/>
    </location>
</feature>
<feature type="compositionally biased region" description="Acidic residues" evidence="10">
    <location>
        <begin position="4805"/>
        <end position="4829"/>
    </location>
</feature>
<dbReference type="PANTHER" id="PTHR48103">
    <property type="entry name" value="MIDASIN-RELATED"/>
    <property type="match status" value="1"/>
</dbReference>
<feature type="compositionally biased region" description="Basic and acidic residues" evidence="10">
    <location>
        <begin position="4568"/>
        <end position="4584"/>
    </location>
</feature>
<feature type="compositionally biased region" description="Acidic residues" evidence="10">
    <location>
        <begin position="4603"/>
        <end position="4612"/>
    </location>
</feature>
<dbReference type="PANTHER" id="PTHR48103:SF2">
    <property type="entry name" value="MIDASIN"/>
    <property type="match status" value="1"/>
</dbReference>
<keyword evidence="5 9" id="KW-0547">Nucleotide-binding</keyword>
<comment type="caution">
    <text evidence="12">The sequence shown here is derived from an EMBL/GenBank/DDBJ whole genome shotgun (WGS) entry which is preliminary data.</text>
</comment>
<dbReference type="FunFam" id="3.40.50.300:FF:001053">
    <property type="entry name" value="Midasin"/>
    <property type="match status" value="1"/>
</dbReference>